<dbReference type="Pfam" id="PF10801">
    <property type="entry name" value="DUF2537"/>
    <property type="match status" value="1"/>
</dbReference>
<keyword evidence="3" id="KW-1185">Reference proteome</keyword>
<feature type="transmembrane region" description="Helical" evidence="1">
    <location>
        <begin position="161"/>
        <end position="185"/>
    </location>
</feature>
<evidence type="ECO:0000256" key="1">
    <source>
        <dbReference type="SAM" id="Phobius"/>
    </source>
</evidence>
<dbReference type="EMBL" id="BMMK01000033">
    <property type="protein sequence ID" value="GGM74848.1"/>
    <property type="molecule type" value="Genomic_DNA"/>
</dbReference>
<name>A0A8J3CCR2_9PSEU</name>
<feature type="transmembrane region" description="Helical" evidence="1">
    <location>
        <begin position="133"/>
        <end position="155"/>
    </location>
</feature>
<evidence type="ECO:0000313" key="3">
    <source>
        <dbReference type="Proteomes" id="UP000637578"/>
    </source>
</evidence>
<keyword evidence="1" id="KW-0812">Transmembrane</keyword>
<dbReference type="Proteomes" id="UP000637578">
    <property type="component" value="Unassembled WGS sequence"/>
</dbReference>
<protein>
    <recommendedName>
        <fullName evidence="4">DUF2537 domain-containing protein</fullName>
    </recommendedName>
</protein>
<dbReference type="InterPro" id="IPR024244">
    <property type="entry name" value="DUF2537"/>
</dbReference>
<reference evidence="2" key="1">
    <citation type="journal article" date="2014" name="Int. J. Syst. Evol. Microbiol.">
        <title>Complete genome sequence of Corynebacterium casei LMG S-19264T (=DSM 44701T), isolated from a smear-ripened cheese.</title>
        <authorList>
            <consortium name="US DOE Joint Genome Institute (JGI-PGF)"/>
            <person name="Walter F."/>
            <person name="Albersmeier A."/>
            <person name="Kalinowski J."/>
            <person name="Ruckert C."/>
        </authorList>
    </citation>
    <scope>NUCLEOTIDE SEQUENCE</scope>
    <source>
        <strain evidence="2">CGMCC 4.5737</strain>
    </source>
</reference>
<sequence length="186" mass="19644">MLVGERDGTHTEVDPDSLPLPAGLAAALHEWAQVVAAVRCDDRNHRPGGVTCELVSRRGRQLAGRLAAAVGAPVRYADPVRGELEQVEAPRSVSETAVATEPTPWATGLTVTLVTGVIVTCSAVVLSLGLADAAWWLAVLANLVIAGGLAPSVWIARHTPVWRWLAYGVMAGIGTAWFGLLLRLLF</sequence>
<keyword evidence="1" id="KW-1133">Transmembrane helix</keyword>
<gene>
    <name evidence="2" type="ORF">GCM10012275_51940</name>
</gene>
<comment type="caution">
    <text evidence="2">The sequence shown here is derived from an EMBL/GenBank/DDBJ whole genome shotgun (WGS) entry which is preliminary data.</text>
</comment>
<dbReference type="AlphaFoldDB" id="A0A8J3CCR2"/>
<feature type="transmembrane region" description="Helical" evidence="1">
    <location>
        <begin position="105"/>
        <end position="126"/>
    </location>
</feature>
<evidence type="ECO:0000313" key="2">
    <source>
        <dbReference type="EMBL" id="GGM74848.1"/>
    </source>
</evidence>
<proteinExistence type="predicted"/>
<organism evidence="2 3">
    <name type="scientific">Longimycelium tulufanense</name>
    <dbReference type="NCBI Taxonomy" id="907463"/>
    <lineage>
        <taxon>Bacteria</taxon>
        <taxon>Bacillati</taxon>
        <taxon>Actinomycetota</taxon>
        <taxon>Actinomycetes</taxon>
        <taxon>Pseudonocardiales</taxon>
        <taxon>Pseudonocardiaceae</taxon>
        <taxon>Longimycelium</taxon>
    </lineage>
</organism>
<accession>A0A8J3CCR2</accession>
<reference evidence="2" key="2">
    <citation type="submission" date="2020-09" db="EMBL/GenBank/DDBJ databases">
        <authorList>
            <person name="Sun Q."/>
            <person name="Zhou Y."/>
        </authorList>
    </citation>
    <scope>NUCLEOTIDE SEQUENCE</scope>
    <source>
        <strain evidence="2">CGMCC 4.5737</strain>
    </source>
</reference>
<keyword evidence="1" id="KW-0472">Membrane</keyword>
<evidence type="ECO:0008006" key="4">
    <source>
        <dbReference type="Google" id="ProtNLM"/>
    </source>
</evidence>